<gene>
    <name evidence="2" type="ORF">FB380_001803</name>
    <name evidence="1" type="ORF">GCM10011589_07790</name>
</gene>
<keyword evidence="4" id="KW-1185">Reference proteome</keyword>
<dbReference type="RefSeq" id="WP_166754788.1">
    <property type="nucleotide sequence ID" value="NZ_BAABJU010000001.1"/>
</dbReference>
<name>A0A846LIH9_9ACTN</name>
<reference evidence="2 3" key="3">
    <citation type="submission" date="2020-02" db="EMBL/GenBank/DDBJ databases">
        <title>Sequencing the genomes of 1000 actinobacteria strains.</title>
        <authorList>
            <person name="Klenk H.-P."/>
        </authorList>
    </citation>
    <scope>NUCLEOTIDE SEQUENCE [LARGE SCALE GENOMIC DNA]</scope>
    <source>
        <strain evidence="2 3">DSM 45201</strain>
    </source>
</reference>
<proteinExistence type="predicted"/>
<evidence type="ECO:0000313" key="1">
    <source>
        <dbReference type="EMBL" id="GGL54200.1"/>
    </source>
</evidence>
<protein>
    <submittedName>
        <fullName evidence="2">Uncharacterized protein</fullName>
    </submittedName>
</protein>
<dbReference type="AlphaFoldDB" id="A0A846LIH9"/>
<organism evidence="2 3">
    <name type="scientific">Modestobacter marinus</name>
    <dbReference type="NCBI Taxonomy" id="477641"/>
    <lineage>
        <taxon>Bacteria</taxon>
        <taxon>Bacillati</taxon>
        <taxon>Actinomycetota</taxon>
        <taxon>Actinomycetes</taxon>
        <taxon>Geodermatophilales</taxon>
        <taxon>Geodermatophilaceae</taxon>
        <taxon>Modestobacter</taxon>
    </lineage>
</organism>
<dbReference type="EMBL" id="BMMI01000001">
    <property type="protein sequence ID" value="GGL54200.1"/>
    <property type="molecule type" value="Genomic_DNA"/>
</dbReference>
<reference evidence="1" key="1">
    <citation type="journal article" date="2014" name="Int. J. Syst. Evol. Microbiol.">
        <title>Complete genome of a new Firmicutes species belonging to the dominant human colonic microbiota ('Ruminococcus bicirculans') reveals two chromosomes and a selective capacity to utilize plant glucans.</title>
        <authorList>
            <consortium name="NISC Comparative Sequencing Program"/>
            <person name="Wegmann U."/>
            <person name="Louis P."/>
            <person name="Goesmann A."/>
            <person name="Henrissat B."/>
            <person name="Duncan S.H."/>
            <person name="Flint H.J."/>
        </authorList>
    </citation>
    <scope>NUCLEOTIDE SEQUENCE</scope>
    <source>
        <strain evidence="1">CGMCC 4.5581</strain>
    </source>
</reference>
<dbReference type="Proteomes" id="UP000648663">
    <property type="component" value="Unassembled WGS sequence"/>
</dbReference>
<sequence length="82" mass="9190">MVKTQQKRSRKHEALIKAFGEPVRQAGGVLATNVHPRDMTLDAAYEHWLVEAKTVGTKAELAVREAIGQVYAYRHFVTAVKD</sequence>
<reference evidence="1" key="4">
    <citation type="submission" date="2024-05" db="EMBL/GenBank/DDBJ databases">
        <authorList>
            <person name="Sun Q."/>
            <person name="Zhou Y."/>
        </authorList>
    </citation>
    <scope>NUCLEOTIDE SEQUENCE</scope>
    <source>
        <strain evidence="1">CGMCC 4.5581</strain>
    </source>
</reference>
<evidence type="ECO:0000313" key="2">
    <source>
        <dbReference type="EMBL" id="NIH67357.1"/>
    </source>
</evidence>
<evidence type="ECO:0000313" key="4">
    <source>
        <dbReference type="Proteomes" id="UP000648663"/>
    </source>
</evidence>
<accession>A0A846LIH9</accession>
<dbReference type="Proteomes" id="UP000552836">
    <property type="component" value="Unassembled WGS sequence"/>
</dbReference>
<dbReference type="EMBL" id="JAAMPA010000001">
    <property type="protein sequence ID" value="NIH67357.1"/>
    <property type="molecule type" value="Genomic_DNA"/>
</dbReference>
<evidence type="ECO:0000313" key="3">
    <source>
        <dbReference type="Proteomes" id="UP000552836"/>
    </source>
</evidence>
<comment type="caution">
    <text evidence="2">The sequence shown here is derived from an EMBL/GenBank/DDBJ whole genome shotgun (WGS) entry which is preliminary data.</text>
</comment>
<reference evidence="4" key="2">
    <citation type="journal article" date="2019" name="Int. J. Syst. Evol. Microbiol.">
        <title>The Global Catalogue of Microorganisms (GCM) 10K type strain sequencing project: providing services to taxonomists for standard genome sequencing and annotation.</title>
        <authorList>
            <consortium name="The Broad Institute Genomics Platform"/>
            <consortium name="The Broad Institute Genome Sequencing Center for Infectious Disease"/>
            <person name="Wu L."/>
            <person name="Ma J."/>
        </authorList>
    </citation>
    <scope>NUCLEOTIDE SEQUENCE [LARGE SCALE GENOMIC DNA]</scope>
    <source>
        <strain evidence="4">CGMCC 4.5581</strain>
    </source>
</reference>